<keyword evidence="2" id="KW-0732">Signal</keyword>
<dbReference type="EMBL" id="LPBJ01000047">
    <property type="protein sequence ID" value="KVP97886.1"/>
    <property type="molecule type" value="Genomic_DNA"/>
</dbReference>
<sequence length="161" mass="17090">MLTLAIASVVSASALAATPAATKAASTPAPVVAKVAQKDPLAGDTWHAVNSTWPGTIVFDGAKKTVTLTPVGATPMEASYTYTVKPSSTDKVVEGTLRMTNTAKQVSESTFRLADGKELTLTFAGGPRPEQYVRMTPKEEEAEKARLQKMISEGRIRPLKQ</sequence>
<dbReference type="Proteomes" id="UP000056453">
    <property type="component" value="Unassembled WGS sequence"/>
</dbReference>
<feature type="chain" id="PRO_5043408334" evidence="2">
    <location>
        <begin position="17"/>
        <end position="161"/>
    </location>
</feature>
<evidence type="ECO:0000256" key="1">
    <source>
        <dbReference type="SAM" id="MobiDB-lite"/>
    </source>
</evidence>
<keyword evidence="4" id="KW-1185">Reference proteome</keyword>
<comment type="caution">
    <text evidence="3">The sequence shown here is derived from an EMBL/GenBank/DDBJ whole genome shotgun (WGS) entry which is preliminary data.</text>
</comment>
<organism evidence="3 4">
    <name type="scientific">Burkholderia ubonensis</name>
    <dbReference type="NCBI Taxonomy" id="101571"/>
    <lineage>
        <taxon>Bacteria</taxon>
        <taxon>Pseudomonadati</taxon>
        <taxon>Pseudomonadota</taxon>
        <taxon>Betaproteobacteria</taxon>
        <taxon>Burkholderiales</taxon>
        <taxon>Burkholderiaceae</taxon>
        <taxon>Burkholderia</taxon>
        <taxon>Burkholderia cepacia complex</taxon>
    </lineage>
</organism>
<feature type="signal peptide" evidence="2">
    <location>
        <begin position="1"/>
        <end position="16"/>
    </location>
</feature>
<dbReference type="AlphaFoldDB" id="A0AAW3N1L3"/>
<reference evidence="3 4" key="1">
    <citation type="submission" date="2015-11" db="EMBL/GenBank/DDBJ databases">
        <title>Expanding the genomic diversity of Burkholderia species for the development of highly accurate diagnostics.</title>
        <authorList>
            <person name="Sahl J."/>
            <person name="Keim P."/>
            <person name="Wagner D."/>
        </authorList>
    </citation>
    <scope>NUCLEOTIDE SEQUENCE [LARGE SCALE GENOMIC DNA]</scope>
    <source>
        <strain evidence="3 4">MSMB1808WGS</strain>
    </source>
</reference>
<name>A0AAW3N1L3_9BURK</name>
<proteinExistence type="predicted"/>
<feature type="region of interest" description="Disordered" evidence="1">
    <location>
        <begin position="136"/>
        <end position="161"/>
    </location>
</feature>
<protein>
    <submittedName>
        <fullName evidence="3">Uncharacterized protein</fullName>
    </submittedName>
</protein>
<gene>
    <name evidence="3" type="ORF">WJ96_04770</name>
</gene>
<evidence type="ECO:0000313" key="3">
    <source>
        <dbReference type="EMBL" id="KVP97886.1"/>
    </source>
</evidence>
<evidence type="ECO:0000313" key="4">
    <source>
        <dbReference type="Proteomes" id="UP000056453"/>
    </source>
</evidence>
<accession>A0AAW3N1L3</accession>
<evidence type="ECO:0000256" key="2">
    <source>
        <dbReference type="SAM" id="SignalP"/>
    </source>
</evidence>